<dbReference type="FunFam" id="3.40.50.410:FF:000005">
    <property type="entry name" value="26S proteasome non-ATPase regulatory subunit 4"/>
    <property type="match status" value="1"/>
</dbReference>
<feature type="compositionally biased region" description="Low complexity" evidence="5">
    <location>
        <begin position="334"/>
        <end position="343"/>
    </location>
</feature>
<accession>A0AB34JU37</accession>
<feature type="compositionally biased region" description="Basic and acidic residues" evidence="5">
    <location>
        <begin position="414"/>
        <end position="427"/>
    </location>
</feature>
<gene>
    <name evidence="7" type="ORF">AB1Y20_019070</name>
</gene>
<dbReference type="InterPro" id="IPR002035">
    <property type="entry name" value="VWF_A"/>
</dbReference>
<sequence>MVLEATFICTDNSNFMRNGDFAPSRFEAQQDAVNLLAGAKTQQNPESTVGVLSMAGKGIEVRVALTSDVGKVLSLSHGVQLSGEINLSAGIQVAQLALKHRLNKNQRQRVIVFVGSPIKEDEAALVKLGKKLKKNSVAMDIVNFGEEVENTPKLEALLNAVNSDDNSHLITVPPGPHVLSDILLSSPIVQGEGGGMGGGAMAMGGGGGPAAEGFAEFGVDPTMDPEFAWALRVSMEEERARQEAEAKKRAEGESAAAAEAAGAADASKEDSAMGEAAPAAGGELDEAALLEAAIAMSMPADSAAAMNTPAAAPPPVTPAAPAHPAAPKPPAPTTPADVEMAEAAGDDEDDEAMQLALAMTMSQEPLPPAAAPPPAASAAMFQDASFLQSVLSSLPGVDPSDPRIQSVLSGLPAAEEKKAEKEEEKKE</sequence>
<dbReference type="PANTHER" id="PTHR10223:SF0">
    <property type="entry name" value="26S PROTEASOME NON-ATPASE REGULATORY SUBUNIT 4"/>
    <property type="match status" value="1"/>
</dbReference>
<dbReference type="PROSITE" id="PS50330">
    <property type="entry name" value="UIM"/>
    <property type="match status" value="1"/>
</dbReference>
<dbReference type="Gene3D" id="1.10.287.3990">
    <property type="match status" value="1"/>
</dbReference>
<dbReference type="InterPro" id="IPR049590">
    <property type="entry name" value="PSMD4_RAZUL-like"/>
</dbReference>
<dbReference type="InterPro" id="IPR027040">
    <property type="entry name" value="PSMD4"/>
</dbReference>
<dbReference type="GO" id="GO:0005829">
    <property type="term" value="C:cytosol"/>
    <property type="evidence" value="ECO:0007669"/>
    <property type="project" value="TreeGrafter"/>
</dbReference>
<dbReference type="Pfam" id="PF13519">
    <property type="entry name" value="VWA_2"/>
    <property type="match status" value="1"/>
</dbReference>
<reference evidence="7 8" key="1">
    <citation type="journal article" date="2024" name="Science">
        <title>Giant polyketide synthase enzymes in the biosynthesis of giant marine polyether toxins.</title>
        <authorList>
            <person name="Fallon T.R."/>
            <person name="Shende V.V."/>
            <person name="Wierzbicki I.H."/>
            <person name="Pendleton A.L."/>
            <person name="Watervoot N.F."/>
            <person name="Auber R.P."/>
            <person name="Gonzalez D.J."/>
            <person name="Wisecaver J.H."/>
            <person name="Moore B.S."/>
        </authorList>
    </citation>
    <scope>NUCLEOTIDE SEQUENCE [LARGE SCALE GENOMIC DNA]</scope>
    <source>
        <strain evidence="7 8">12B1</strain>
    </source>
</reference>
<evidence type="ECO:0000313" key="7">
    <source>
        <dbReference type="EMBL" id="KAL1524161.1"/>
    </source>
</evidence>
<feature type="domain" description="VWFA" evidence="6">
    <location>
        <begin position="5"/>
        <end position="188"/>
    </location>
</feature>
<dbReference type="GO" id="GO:0008540">
    <property type="term" value="C:proteasome regulatory particle, base subcomplex"/>
    <property type="evidence" value="ECO:0007669"/>
    <property type="project" value="TreeGrafter"/>
</dbReference>
<feature type="region of interest" description="Disordered" evidence="5">
    <location>
        <begin position="392"/>
        <end position="427"/>
    </location>
</feature>
<keyword evidence="8" id="KW-1185">Reference proteome</keyword>
<dbReference type="InterPro" id="IPR036465">
    <property type="entry name" value="vWFA_dom_sf"/>
</dbReference>
<dbReference type="AlphaFoldDB" id="A0AB34JU37"/>
<feature type="region of interest" description="Disordered" evidence="5">
    <location>
        <begin position="305"/>
        <end position="378"/>
    </location>
</feature>
<dbReference type="GO" id="GO:0031593">
    <property type="term" value="F:polyubiquitin modification-dependent protein binding"/>
    <property type="evidence" value="ECO:0007669"/>
    <property type="project" value="TreeGrafter"/>
</dbReference>
<dbReference type="PROSITE" id="PS50234">
    <property type="entry name" value="VWFA"/>
    <property type="match status" value="1"/>
</dbReference>
<evidence type="ECO:0000256" key="1">
    <source>
        <dbReference type="ARBA" id="ARBA00005574"/>
    </source>
</evidence>
<dbReference type="SUPFAM" id="SSF53300">
    <property type="entry name" value="vWA-like"/>
    <property type="match status" value="1"/>
</dbReference>
<evidence type="ECO:0000256" key="4">
    <source>
        <dbReference type="ARBA" id="ARBA00044341"/>
    </source>
</evidence>
<comment type="similarity">
    <text evidence="1">Belongs to the proteasome subunit S5A family.</text>
</comment>
<dbReference type="SMART" id="SM00726">
    <property type="entry name" value="UIM"/>
    <property type="match status" value="3"/>
</dbReference>
<keyword evidence="3" id="KW-0647">Proteasome</keyword>
<feature type="compositionally biased region" description="Low complexity" evidence="5">
    <location>
        <begin position="253"/>
        <end position="265"/>
    </location>
</feature>
<dbReference type="GO" id="GO:0043161">
    <property type="term" value="P:proteasome-mediated ubiquitin-dependent protein catabolic process"/>
    <property type="evidence" value="ECO:0007669"/>
    <property type="project" value="TreeGrafter"/>
</dbReference>
<evidence type="ECO:0000259" key="6">
    <source>
        <dbReference type="PROSITE" id="PS50234"/>
    </source>
</evidence>
<dbReference type="InterPro" id="IPR003903">
    <property type="entry name" value="UIM_dom"/>
</dbReference>
<dbReference type="CDD" id="cd22297">
    <property type="entry name" value="PSMD4_RAZUL"/>
    <property type="match status" value="1"/>
</dbReference>
<dbReference type="SMART" id="SM00327">
    <property type="entry name" value="VWA"/>
    <property type="match status" value="1"/>
</dbReference>
<evidence type="ECO:0000256" key="5">
    <source>
        <dbReference type="SAM" id="MobiDB-lite"/>
    </source>
</evidence>
<dbReference type="EMBL" id="JBGBPQ010000005">
    <property type="protein sequence ID" value="KAL1524161.1"/>
    <property type="molecule type" value="Genomic_DNA"/>
</dbReference>
<evidence type="ECO:0000313" key="8">
    <source>
        <dbReference type="Proteomes" id="UP001515480"/>
    </source>
</evidence>
<dbReference type="GO" id="GO:0005634">
    <property type="term" value="C:nucleus"/>
    <property type="evidence" value="ECO:0007669"/>
    <property type="project" value="TreeGrafter"/>
</dbReference>
<protein>
    <recommendedName>
        <fullName evidence="4">26S proteasome regulatory subunit RPN10</fullName>
    </recommendedName>
</protein>
<name>A0AB34JU37_PRYPA</name>
<dbReference type="Gene3D" id="3.40.50.410">
    <property type="entry name" value="von Willebrand factor, type A domain"/>
    <property type="match status" value="1"/>
</dbReference>
<comment type="caution">
    <text evidence="7">The sequence shown here is derived from an EMBL/GenBank/DDBJ whole genome shotgun (WGS) entry which is preliminary data.</text>
</comment>
<feature type="compositionally biased region" description="Basic and acidic residues" evidence="5">
    <location>
        <begin position="240"/>
        <end position="252"/>
    </location>
</feature>
<dbReference type="Proteomes" id="UP001515480">
    <property type="component" value="Unassembled WGS sequence"/>
</dbReference>
<feature type="region of interest" description="Disordered" evidence="5">
    <location>
        <begin position="240"/>
        <end position="279"/>
    </location>
</feature>
<feature type="compositionally biased region" description="Pro residues" evidence="5">
    <location>
        <begin position="324"/>
        <end position="333"/>
    </location>
</feature>
<feature type="compositionally biased region" description="Pro residues" evidence="5">
    <location>
        <begin position="365"/>
        <end position="375"/>
    </location>
</feature>
<evidence type="ECO:0000256" key="3">
    <source>
        <dbReference type="ARBA" id="ARBA00022942"/>
    </source>
</evidence>
<organism evidence="7 8">
    <name type="scientific">Prymnesium parvum</name>
    <name type="common">Toxic golden alga</name>
    <dbReference type="NCBI Taxonomy" id="97485"/>
    <lineage>
        <taxon>Eukaryota</taxon>
        <taxon>Haptista</taxon>
        <taxon>Haptophyta</taxon>
        <taxon>Prymnesiophyceae</taxon>
        <taxon>Prymnesiales</taxon>
        <taxon>Prymnesiaceae</taxon>
        <taxon>Prymnesium</taxon>
    </lineage>
</organism>
<evidence type="ECO:0000256" key="2">
    <source>
        <dbReference type="ARBA" id="ARBA00022737"/>
    </source>
</evidence>
<dbReference type="PANTHER" id="PTHR10223">
    <property type="entry name" value="26S PROTEASOME NON-ATPASE REGULATORY SUBUNIT 4"/>
    <property type="match status" value="1"/>
</dbReference>
<keyword evidence="2" id="KW-0677">Repeat</keyword>
<proteinExistence type="inferred from homology"/>